<evidence type="ECO:0000313" key="2">
    <source>
        <dbReference type="Proteomes" id="UP000254326"/>
    </source>
</evidence>
<keyword evidence="2" id="KW-1185">Reference proteome</keyword>
<dbReference type="OrthoDB" id="5734488at2"/>
<accession>A0A370UER9</accession>
<name>A0A370UER9_9GAMM</name>
<comment type="caution">
    <text evidence="1">The sequence shown here is derived from an EMBL/GenBank/DDBJ whole genome shotgun (WGS) entry which is preliminary data.</text>
</comment>
<dbReference type="EMBL" id="QKRA01000001">
    <property type="protein sequence ID" value="RDL46221.1"/>
    <property type="molecule type" value="Genomic_DNA"/>
</dbReference>
<dbReference type="AlphaFoldDB" id="A0A370UER9"/>
<sequence>MPMVDDVVKASNNKDWEAFSMYQTAEEADDPDNKQNVLRQWEQQEFLSSLNTDREVLTILRRDGTASIVWKQTSDKVRDEFLAIYSIREIEGEVKEVGFVIL</sequence>
<dbReference type="Proteomes" id="UP000254326">
    <property type="component" value="Unassembled WGS sequence"/>
</dbReference>
<gene>
    <name evidence="1" type="ORF">DN730_02805</name>
</gene>
<protein>
    <submittedName>
        <fullName evidence="1">Uncharacterized protein</fullName>
    </submittedName>
</protein>
<evidence type="ECO:0000313" key="1">
    <source>
        <dbReference type="EMBL" id="RDL46221.1"/>
    </source>
</evidence>
<organism evidence="1 2">
    <name type="scientific">Marinomonas piezotolerans</name>
    <dbReference type="NCBI Taxonomy" id="2213058"/>
    <lineage>
        <taxon>Bacteria</taxon>
        <taxon>Pseudomonadati</taxon>
        <taxon>Pseudomonadota</taxon>
        <taxon>Gammaproteobacteria</taxon>
        <taxon>Oceanospirillales</taxon>
        <taxon>Oceanospirillaceae</taxon>
        <taxon>Marinomonas</taxon>
    </lineage>
</organism>
<proteinExistence type="predicted"/>
<reference evidence="1 2" key="1">
    <citation type="submission" date="2018-06" db="EMBL/GenBank/DDBJ databases">
        <title>Marinomonas sp. YLB-05 draft genome sequence.</title>
        <authorList>
            <person name="Yu L."/>
            <person name="Tang X."/>
        </authorList>
    </citation>
    <scope>NUCLEOTIDE SEQUENCE [LARGE SCALE GENOMIC DNA]</scope>
    <source>
        <strain evidence="1 2">YLB-05</strain>
    </source>
</reference>